<dbReference type="InterPro" id="IPR001478">
    <property type="entry name" value="PDZ"/>
</dbReference>
<accession>A0ABD3Q7M2</accession>
<feature type="region of interest" description="Disordered" evidence="1">
    <location>
        <begin position="108"/>
        <end position="135"/>
    </location>
</feature>
<sequence length="438" mass="47744">MPEDCDGGFTLESAAVAPVDRNRKLIKIKVWDENDPNSEPSIISVEVSLSTQRQESMDLQDPLASASFGLGEVVQIRQHDQGARGHSLPVVELWQSPRVSDSIHAVQTAQLAHEEPTPPPQSDENDAYNTDTEKSKSLEPFVIPSVVCATIVKRTPDQKVGLAFRKAKGVIVLEKISAGSPFDGSELRPGQECLCINDHRVRSARRAAEIVRETTTSLTLLVSDGPRPPGTMYTVIHLGGEKTSGDEAAGGDVNSASAAGMYFELNHGLVQLTKLDAISPVLNSSIKVGDFILSINGIVTGTVQSTIRLLSDPSVGMVPILYFNMRQLRVSLVDKVIGDAWKREWSDTYDECVVLPPTGKANPLTLRFRENGTCELVNPLRAFRVLKRGKRDKTVEGDTSIPSDHPLHSVVSTLNSGITCVLDAIRRGVDQQQDRRKD</sequence>
<protein>
    <recommendedName>
        <fullName evidence="2">PDZ domain-containing protein</fullName>
    </recommendedName>
</protein>
<feature type="domain" description="PDZ" evidence="2">
    <location>
        <begin position="158"/>
        <end position="226"/>
    </location>
</feature>
<proteinExistence type="predicted"/>
<name>A0ABD3Q7M2_9STRA</name>
<evidence type="ECO:0000259" key="2">
    <source>
        <dbReference type="SMART" id="SM00228"/>
    </source>
</evidence>
<dbReference type="Gene3D" id="2.30.42.10">
    <property type="match status" value="1"/>
</dbReference>
<evidence type="ECO:0000256" key="1">
    <source>
        <dbReference type="SAM" id="MobiDB-lite"/>
    </source>
</evidence>
<feature type="domain" description="PDZ" evidence="2">
    <location>
        <begin position="259"/>
        <end position="326"/>
    </location>
</feature>
<dbReference type="SMART" id="SM00228">
    <property type="entry name" value="PDZ"/>
    <property type="match status" value="2"/>
</dbReference>
<dbReference type="Proteomes" id="UP001516023">
    <property type="component" value="Unassembled WGS sequence"/>
</dbReference>
<dbReference type="SUPFAM" id="SSF50156">
    <property type="entry name" value="PDZ domain-like"/>
    <property type="match status" value="1"/>
</dbReference>
<evidence type="ECO:0000313" key="4">
    <source>
        <dbReference type="Proteomes" id="UP001516023"/>
    </source>
</evidence>
<evidence type="ECO:0000313" key="3">
    <source>
        <dbReference type="EMBL" id="KAL3795899.1"/>
    </source>
</evidence>
<dbReference type="InterPro" id="IPR036034">
    <property type="entry name" value="PDZ_sf"/>
</dbReference>
<reference evidence="3 4" key="1">
    <citation type="journal article" date="2020" name="G3 (Bethesda)">
        <title>Improved Reference Genome for Cyclotella cryptica CCMP332, a Model for Cell Wall Morphogenesis, Salinity Adaptation, and Lipid Production in Diatoms (Bacillariophyta).</title>
        <authorList>
            <person name="Roberts W.R."/>
            <person name="Downey K.M."/>
            <person name="Ruck E.C."/>
            <person name="Traller J.C."/>
            <person name="Alverson A.J."/>
        </authorList>
    </citation>
    <scope>NUCLEOTIDE SEQUENCE [LARGE SCALE GENOMIC DNA]</scope>
    <source>
        <strain evidence="3 4">CCMP332</strain>
    </source>
</reference>
<keyword evidence="4" id="KW-1185">Reference proteome</keyword>
<comment type="caution">
    <text evidence="3">The sequence shown here is derived from an EMBL/GenBank/DDBJ whole genome shotgun (WGS) entry which is preliminary data.</text>
</comment>
<organism evidence="3 4">
    <name type="scientific">Cyclotella cryptica</name>
    <dbReference type="NCBI Taxonomy" id="29204"/>
    <lineage>
        <taxon>Eukaryota</taxon>
        <taxon>Sar</taxon>
        <taxon>Stramenopiles</taxon>
        <taxon>Ochrophyta</taxon>
        <taxon>Bacillariophyta</taxon>
        <taxon>Coscinodiscophyceae</taxon>
        <taxon>Thalassiosirophycidae</taxon>
        <taxon>Stephanodiscales</taxon>
        <taxon>Stephanodiscaceae</taxon>
        <taxon>Cyclotella</taxon>
    </lineage>
</organism>
<gene>
    <name evidence="3" type="ORF">HJC23_002170</name>
</gene>
<dbReference type="AlphaFoldDB" id="A0ABD3Q7M2"/>
<dbReference type="EMBL" id="JABMIG020000067">
    <property type="protein sequence ID" value="KAL3795899.1"/>
    <property type="molecule type" value="Genomic_DNA"/>
</dbReference>